<keyword evidence="2" id="KW-1185">Reference proteome</keyword>
<dbReference type="RefSeq" id="WP_131152626.1">
    <property type="nucleotide sequence ID" value="NZ_SJTG01000007.1"/>
</dbReference>
<dbReference type="PANTHER" id="PTHR45011">
    <property type="entry name" value="DAP3-BINDING CELL DEATH ENHANCER 1"/>
    <property type="match status" value="1"/>
</dbReference>
<organism evidence="1 2">
    <name type="scientific">Dyella soli</name>
    <dbReference type="NCBI Taxonomy" id="522319"/>
    <lineage>
        <taxon>Bacteria</taxon>
        <taxon>Pseudomonadati</taxon>
        <taxon>Pseudomonadota</taxon>
        <taxon>Gammaproteobacteria</taxon>
        <taxon>Lysobacterales</taxon>
        <taxon>Rhodanobacteraceae</taxon>
        <taxon>Dyella</taxon>
    </lineage>
</organism>
<dbReference type="PANTHER" id="PTHR45011:SF1">
    <property type="entry name" value="DAP3-BINDING CELL DEATH ENHANCER 1"/>
    <property type="match status" value="1"/>
</dbReference>
<dbReference type="Pfam" id="PF08238">
    <property type="entry name" value="Sel1"/>
    <property type="match status" value="3"/>
</dbReference>
<evidence type="ECO:0000313" key="1">
    <source>
        <dbReference type="EMBL" id="TCI06199.1"/>
    </source>
</evidence>
<accession>A0A4R0YL03</accession>
<sequence>MKRPKSSVPPTLRATMARCFLEASCYLEELGAMEEAISLLRRAASMGSVEAQVNLGVAFSYGMGVDQDEGISRQWLKRAAQAGSSQGAHNLALSYLEHDDPRWAIYWFKRADALGDEDARAYLDALEGVRG</sequence>
<dbReference type="InterPro" id="IPR011990">
    <property type="entry name" value="TPR-like_helical_dom_sf"/>
</dbReference>
<evidence type="ECO:0000313" key="2">
    <source>
        <dbReference type="Proteomes" id="UP000291822"/>
    </source>
</evidence>
<reference evidence="1 2" key="1">
    <citation type="submission" date="2019-02" db="EMBL/GenBank/DDBJ databases">
        <title>Dyella amyloliquefaciens sp. nov., isolated from forest soil.</title>
        <authorList>
            <person name="Gao Z.-H."/>
            <person name="Qiu L.-H."/>
        </authorList>
    </citation>
    <scope>NUCLEOTIDE SEQUENCE [LARGE SCALE GENOMIC DNA]</scope>
    <source>
        <strain evidence="1 2">KACC 12747</strain>
    </source>
</reference>
<dbReference type="EMBL" id="SJTG01000007">
    <property type="protein sequence ID" value="TCI06199.1"/>
    <property type="molecule type" value="Genomic_DNA"/>
</dbReference>
<dbReference type="AlphaFoldDB" id="A0A4R0YL03"/>
<dbReference type="Gene3D" id="1.25.40.10">
    <property type="entry name" value="Tetratricopeptide repeat domain"/>
    <property type="match status" value="1"/>
</dbReference>
<dbReference type="SUPFAM" id="SSF81901">
    <property type="entry name" value="HCP-like"/>
    <property type="match status" value="1"/>
</dbReference>
<gene>
    <name evidence="1" type="ORF">EZM97_35370</name>
</gene>
<dbReference type="SMART" id="SM00671">
    <property type="entry name" value="SEL1"/>
    <property type="match status" value="3"/>
</dbReference>
<proteinExistence type="predicted"/>
<comment type="caution">
    <text evidence="1">The sequence shown here is derived from an EMBL/GenBank/DDBJ whole genome shotgun (WGS) entry which is preliminary data.</text>
</comment>
<dbReference type="Proteomes" id="UP000291822">
    <property type="component" value="Unassembled WGS sequence"/>
</dbReference>
<dbReference type="InterPro" id="IPR052748">
    <property type="entry name" value="ISR_Activator"/>
</dbReference>
<protein>
    <submittedName>
        <fullName evidence="1">Sel1 repeat family protein</fullName>
    </submittedName>
</protein>
<dbReference type="InterPro" id="IPR006597">
    <property type="entry name" value="Sel1-like"/>
</dbReference>
<name>A0A4R0YL03_9GAMM</name>